<dbReference type="EMBL" id="PUHR01000051">
    <property type="protein sequence ID" value="KAG0669040.1"/>
    <property type="molecule type" value="Genomic_DNA"/>
</dbReference>
<protein>
    <recommendedName>
        <fullName evidence="6">Exosome complex protein</fullName>
    </recommendedName>
</protein>
<comment type="similarity">
    <text evidence="2 6">Belongs to the C1D family.</text>
</comment>
<dbReference type="GO" id="GO:0000178">
    <property type="term" value="C:exosome (RNase complex)"/>
    <property type="evidence" value="ECO:0007669"/>
    <property type="project" value="TreeGrafter"/>
</dbReference>
<comment type="function">
    <text evidence="6">Required for exosome-dependent processing of pre-rRNA and small nucleolar RNA (snRNA) precursors. Involved in processing of 35S pre-rRNA at the A0, A1 and A2 sites.</text>
</comment>
<evidence type="ECO:0000256" key="6">
    <source>
        <dbReference type="RuleBase" id="RU368003"/>
    </source>
</evidence>
<comment type="subcellular location">
    <subcellularLocation>
        <location evidence="1 6">Nucleus</location>
    </subcellularLocation>
</comment>
<dbReference type="GO" id="GO:0010468">
    <property type="term" value="P:regulation of gene expression"/>
    <property type="evidence" value="ECO:0007669"/>
    <property type="project" value="TreeGrafter"/>
</dbReference>
<gene>
    <name evidence="8" type="ORF">C6P45_004180</name>
</gene>
<organism evidence="8 9">
    <name type="scientific">Maudiozyma exigua</name>
    <name type="common">Yeast</name>
    <name type="synonym">Kazachstania exigua</name>
    <dbReference type="NCBI Taxonomy" id="34358"/>
    <lineage>
        <taxon>Eukaryota</taxon>
        <taxon>Fungi</taxon>
        <taxon>Dikarya</taxon>
        <taxon>Ascomycota</taxon>
        <taxon>Saccharomycotina</taxon>
        <taxon>Saccharomycetes</taxon>
        <taxon>Saccharomycetales</taxon>
        <taxon>Saccharomycetaceae</taxon>
        <taxon>Maudiozyma</taxon>
    </lineage>
</organism>
<feature type="compositionally biased region" description="Basic residues" evidence="7">
    <location>
        <begin position="184"/>
        <end position="211"/>
    </location>
</feature>
<evidence type="ECO:0000256" key="5">
    <source>
        <dbReference type="ARBA" id="ARBA00023242"/>
    </source>
</evidence>
<dbReference type="OrthoDB" id="1421013at2759"/>
<dbReference type="GO" id="GO:0000460">
    <property type="term" value="P:maturation of 5.8S rRNA"/>
    <property type="evidence" value="ECO:0007669"/>
    <property type="project" value="TreeGrafter"/>
</dbReference>
<feature type="compositionally biased region" description="Basic and acidic residues" evidence="7">
    <location>
        <begin position="149"/>
        <end position="161"/>
    </location>
</feature>
<feature type="region of interest" description="Disordered" evidence="7">
    <location>
        <begin position="121"/>
        <end position="211"/>
    </location>
</feature>
<dbReference type="PANTHER" id="PTHR15341:SF3">
    <property type="entry name" value="NUCLEAR NUCLEIC ACID-BINDING PROTEIN C1D"/>
    <property type="match status" value="1"/>
</dbReference>
<evidence type="ECO:0000313" key="9">
    <source>
        <dbReference type="Proteomes" id="UP000750334"/>
    </source>
</evidence>
<dbReference type="GO" id="GO:0005730">
    <property type="term" value="C:nucleolus"/>
    <property type="evidence" value="ECO:0007669"/>
    <property type="project" value="TreeGrafter"/>
</dbReference>
<keyword evidence="3 6" id="KW-0698">rRNA processing</keyword>
<evidence type="ECO:0000256" key="2">
    <source>
        <dbReference type="ARBA" id="ARBA00009154"/>
    </source>
</evidence>
<dbReference type="InterPro" id="IPR011082">
    <property type="entry name" value="Exosome-assoc_fac/DNA_repair"/>
</dbReference>
<evidence type="ECO:0000256" key="4">
    <source>
        <dbReference type="ARBA" id="ARBA00022884"/>
    </source>
</evidence>
<comment type="caution">
    <text evidence="8">The sequence shown here is derived from an EMBL/GenBank/DDBJ whole genome shotgun (WGS) entry which is preliminary data.</text>
</comment>
<dbReference type="PANTHER" id="PTHR15341">
    <property type="entry name" value="SUN-COR STEROID HORMONE RECEPTOR CO-REPRESSOR"/>
    <property type="match status" value="1"/>
</dbReference>
<keyword evidence="9" id="KW-1185">Reference proteome</keyword>
<dbReference type="AlphaFoldDB" id="A0A9P6WB66"/>
<dbReference type="Proteomes" id="UP000750334">
    <property type="component" value="Unassembled WGS sequence"/>
</dbReference>
<dbReference type="Pfam" id="PF04000">
    <property type="entry name" value="Sas10_Utp3"/>
    <property type="match status" value="1"/>
</dbReference>
<dbReference type="InterPro" id="IPR007146">
    <property type="entry name" value="Sas10/Utp3/C1D"/>
</dbReference>
<reference evidence="8 9" key="1">
    <citation type="submission" date="2020-11" db="EMBL/GenBank/DDBJ databases">
        <title>Kefir isolates.</title>
        <authorList>
            <person name="Marcisauskas S."/>
            <person name="Kim Y."/>
            <person name="Blasche S."/>
        </authorList>
    </citation>
    <scope>NUCLEOTIDE SEQUENCE [LARGE SCALE GENOMIC DNA]</scope>
    <source>
        <strain evidence="8 9">OG2</strain>
    </source>
</reference>
<sequence>MDQDIKKIKPYINNIRKQLNALQPHLEKLTSKPIDEQLLEENSEREKLNISNTFAYILNSLFFSYGKIVGISNDDMKSIRQELEKVQEYMKKTDDFDSKTNLLNNKKINLQENVKKNIANSLNGNTPAISSKNFQGKHTKFDNNNNTKSSDDEHDLKHKEEKEEEANATEYNSNLVNEITERIKKSKAKKISSTSKNKKKIHKNNKRINKK</sequence>
<evidence type="ECO:0000313" key="8">
    <source>
        <dbReference type="EMBL" id="KAG0669040.1"/>
    </source>
</evidence>
<evidence type="ECO:0000256" key="3">
    <source>
        <dbReference type="ARBA" id="ARBA00022552"/>
    </source>
</evidence>
<name>A0A9P6WB66_MAUEX</name>
<keyword evidence="4 6" id="KW-0694">RNA-binding</keyword>
<feature type="compositionally biased region" description="Polar residues" evidence="7">
    <location>
        <begin position="121"/>
        <end position="148"/>
    </location>
</feature>
<evidence type="ECO:0000256" key="1">
    <source>
        <dbReference type="ARBA" id="ARBA00004123"/>
    </source>
</evidence>
<keyword evidence="5 6" id="KW-0539">Nucleus</keyword>
<proteinExistence type="inferred from homology"/>
<evidence type="ECO:0000256" key="7">
    <source>
        <dbReference type="SAM" id="MobiDB-lite"/>
    </source>
</evidence>
<accession>A0A9P6WB66</accession>
<dbReference type="GO" id="GO:0003723">
    <property type="term" value="F:RNA binding"/>
    <property type="evidence" value="ECO:0007669"/>
    <property type="project" value="UniProtKB-UniRule"/>
</dbReference>
<dbReference type="GO" id="GO:0003677">
    <property type="term" value="F:DNA binding"/>
    <property type="evidence" value="ECO:0007669"/>
    <property type="project" value="TreeGrafter"/>
</dbReference>